<accession>A0A8H3IBJ9</accession>
<feature type="region of interest" description="Disordered" evidence="8">
    <location>
        <begin position="710"/>
        <end position="786"/>
    </location>
</feature>
<dbReference type="InterPro" id="IPR001394">
    <property type="entry name" value="Peptidase_C19_UCH"/>
</dbReference>
<dbReference type="InterPro" id="IPR028889">
    <property type="entry name" value="USP"/>
</dbReference>
<keyword evidence="6" id="KW-0788">Thiol protease</keyword>
<feature type="compositionally biased region" description="Low complexity" evidence="8">
    <location>
        <begin position="736"/>
        <end position="749"/>
    </location>
</feature>
<keyword evidence="5" id="KW-0378">Hydrolase</keyword>
<dbReference type="Pfam" id="PF13446">
    <property type="entry name" value="RPT"/>
    <property type="match status" value="3"/>
</dbReference>
<dbReference type="InterPro" id="IPR018200">
    <property type="entry name" value="USP_CS"/>
</dbReference>
<keyword evidence="4" id="KW-0833">Ubl conjugation pathway</keyword>
<dbReference type="EC" id="3.4.19.12" evidence="2"/>
<name>A0A8H3IBJ9_9LECA</name>
<protein>
    <recommendedName>
        <fullName evidence="2">ubiquitinyl hydrolase 1</fullName>
        <ecNumber evidence="2">3.4.19.12</ecNumber>
    </recommendedName>
</protein>
<evidence type="ECO:0000256" key="4">
    <source>
        <dbReference type="ARBA" id="ARBA00022786"/>
    </source>
</evidence>
<dbReference type="GO" id="GO:0043161">
    <property type="term" value="P:proteasome-mediated ubiquitin-dependent protein catabolic process"/>
    <property type="evidence" value="ECO:0007669"/>
    <property type="project" value="InterPro"/>
</dbReference>
<dbReference type="InterPro" id="IPR038765">
    <property type="entry name" value="Papain-like_cys_pep_sf"/>
</dbReference>
<comment type="caution">
    <text evidence="10">The sequence shown here is derived from an EMBL/GenBank/DDBJ whole genome shotgun (WGS) entry which is preliminary data.</text>
</comment>
<dbReference type="InterPro" id="IPR025305">
    <property type="entry name" value="UCH_repeat_domain"/>
</dbReference>
<evidence type="ECO:0000313" key="10">
    <source>
        <dbReference type="EMBL" id="CAF9907479.1"/>
    </source>
</evidence>
<feature type="coiled-coil region" evidence="7">
    <location>
        <begin position="1132"/>
        <end position="1159"/>
    </location>
</feature>
<dbReference type="InterPro" id="IPR044635">
    <property type="entry name" value="UBP14-like"/>
</dbReference>
<dbReference type="PROSITE" id="PS00972">
    <property type="entry name" value="USP_1"/>
    <property type="match status" value="1"/>
</dbReference>
<feature type="compositionally biased region" description="Polar residues" evidence="8">
    <location>
        <begin position="841"/>
        <end position="855"/>
    </location>
</feature>
<dbReference type="GO" id="GO:0070628">
    <property type="term" value="F:proteasome binding"/>
    <property type="evidence" value="ECO:0007669"/>
    <property type="project" value="TreeGrafter"/>
</dbReference>
<feature type="compositionally biased region" description="Polar residues" evidence="8">
    <location>
        <begin position="864"/>
        <end position="880"/>
    </location>
</feature>
<gene>
    <name evidence="10" type="primary">UBP2</name>
    <name evidence="10" type="ORF">IMSHALPRED_005541</name>
</gene>
<evidence type="ECO:0000256" key="6">
    <source>
        <dbReference type="ARBA" id="ARBA00022807"/>
    </source>
</evidence>
<comment type="catalytic activity">
    <reaction evidence="1">
        <text>Thiol-dependent hydrolysis of ester, thioester, amide, peptide and isopeptide bonds formed by the C-terminal Gly of ubiquitin (a 76-residue protein attached to proteins as an intracellular targeting signal).</text>
        <dbReference type="EC" id="3.4.19.12"/>
    </reaction>
</comment>
<evidence type="ECO:0000256" key="1">
    <source>
        <dbReference type="ARBA" id="ARBA00000707"/>
    </source>
</evidence>
<feature type="compositionally biased region" description="Pro residues" evidence="8">
    <location>
        <begin position="890"/>
        <end position="906"/>
    </location>
</feature>
<organism evidence="10 11">
    <name type="scientific">Imshaugia aleurites</name>
    <dbReference type="NCBI Taxonomy" id="172621"/>
    <lineage>
        <taxon>Eukaryota</taxon>
        <taxon>Fungi</taxon>
        <taxon>Dikarya</taxon>
        <taxon>Ascomycota</taxon>
        <taxon>Pezizomycotina</taxon>
        <taxon>Lecanoromycetes</taxon>
        <taxon>OSLEUM clade</taxon>
        <taxon>Lecanoromycetidae</taxon>
        <taxon>Lecanorales</taxon>
        <taxon>Lecanorineae</taxon>
        <taxon>Parmeliaceae</taxon>
        <taxon>Imshaugia</taxon>
    </lineage>
</organism>
<reference evidence="10" key="1">
    <citation type="submission" date="2021-03" db="EMBL/GenBank/DDBJ databases">
        <authorList>
            <person name="Tagirdzhanova G."/>
        </authorList>
    </citation>
    <scope>NUCLEOTIDE SEQUENCE</scope>
</reference>
<feature type="domain" description="USP" evidence="9">
    <location>
        <begin position="615"/>
        <end position="1238"/>
    </location>
</feature>
<feature type="region of interest" description="Disordered" evidence="8">
    <location>
        <begin position="75"/>
        <end position="111"/>
    </location>
</feature>
<evidence type="ECO:0000256" key="2">
    <source>
        <dbReference type="ARBA" id="ARBA00012759"/>
    </source>
</evidence>
<keyword evidence="3 10" id="KW-0645">Protease</keyword>
<dbReference type="PANTHER" id="PTHR43982:SF6">
    <property type="entry name" value="UBIQUITIN CARBOXYL-TERMINAL HYDROLASE 2-RELATED"/>
    <property type="match status" value="1"/>
</dbReference>
<dbReference type="Proteomes" id="UP000664534">
    <property type="component" value="Unassembled WGS sequence"/>
</dbReference>
<evidence type="ECO:0000259" key="9">
    <source>
        <dbReference type="PROSITE" id="PS50235"/>
    </source>
</evidence>
<dbReference type="GO" id="GO:0004843">
    <property type="term" value="F:cysteine-type deubiquitinase activity"/>
    <property type="evidence" value="ECO:0007669"/>
    <property type="project" value="UniProtKB-EC"/>
</dbReference>
<feature type="compositionally biased region" description="Basic residues" evidence="8">
    <location>
        <begin position="89"/>
        <end position="99"/>
    </location>
</feature>
<feature type="region of interest" description="Disordered" evidence="8">
    <location>
        <begin position="834"/>
        <end position="908"/>
    </location>
</feature>
<evidence type="ECO:0000256" key="8">
    <source>
        <dbReference type="SAM" id="MobiDB-lite"/>
    </source>
</evidence>
<dbReference type="GO" id="GO:0061136">
    <property type="term" value="P:regulation of proteasomal protein catabolic process"/>
    <property type="evidence" value="ECO:0007669"/>
    <property type="project" value="TreeGrafter"/>
</dbReference>
<dbReference type="OrthoDB" id="2420415at2759"/>
<dbReference type="GO" id="GO:0016579">
    <property type="term" value="P:protein deubiquitination"/>
    <property type="evidence" value="ECO:0007669"/>
    <property type="project" value="InterPro"/>
</dbReference>
<keyword evidence="11" id="KW-1185">Reference proteome</keyword>
<dbReference type="Pfam" id="PF00443">
    <property type="entry name" value="UCH"/>
    <property type="match status" value="2"/>
</dbReference>
<dbReference type="PROSITE" id="PS50235">
    <property type="entry name" value="USP_3"/>
    <property type="match status" value="1"/>
</dbReference>
<keyword evidence="7" id="KW-0175">Coiled coil</keyword>
<evidence type="ECO:0000256" key="5">
    <source>
        <dbReference type="ARBA" id="ARBA00022801"/>
    </source>
</evidence>
<proteinExistence type="predicted"/>
<dbReference type="SUPFAM" id="SSF54001">
    <property type="entry name" value="Cysteine proteinases"/>
    <property type="match status" value="1"/>
</dbReference>
<evidence type="ECO:0000313" key="11">
    <source>
        <dbReference type="Proteomes" id="UP000664534"/>
    </source>
</evidence>
<evidence type="ECO:0000256" key="7">
    <source>
        <dbReference type="SAM" id="Coils"/>
    </source>
</evidence>
<dbReference type="FunFam" id="3.90.70.10:FF:000122">
    <property type="entry name" value="Ubiquitin carboxyl-terminal hydrolase 2"/>
    <property type="match status" value="1"/>
</dbReference>
<dbReference type="EMBL" id="CAJPDT010000003">
    <property type="protein sequence ID" value="CAF9907479.1"/>
    <property type="molecule type" value="Genomic_DNA"/>
</dbReference>
<evidence type="ECO:0000256" key="3">
    <source>
        <dbReference type="ARBA" id="ARBA00022670"/>
    </source>
</evidence>
<sequence length="1326" mass="149763">MYATSSPEAMIQYSKGIPLAHAAYIDAAIRTNDLEEVKHCKTAPRLLSDLYDYDPRYLVPTAYNILTSIPYFDEEEQRNVPPPPPGNSCKHKWSLKRNQSKLPEDGDEPDTSTVWKTAVYCSPRKRGTFAPDPNTGFLWIDEQHFQCSAAECSARLVVCFKPPRLVSDWVKQLTDKFMIKTRAEKVMAEDPKRFEGHAVPLPITVLSNLRIYIWNAVQTPGKSRKIPGNNKQFLLSLGESCVDLLEYVGFTREGEDWLPPEPEVPAPAYLDNSLNVRLDDLLRELNVLISDRPDDERCTVNNQYVPEWAKRDMSAVLGCLDFKQSLHSRTVDLTAAKEEHPWHASLGATIDFHDELIEFSYERQLELDPSNTPYYLDCLQGIAGGRHSEALDTKVAIEASENKISLKDVRAAFRELGLDPRAHHEDDVIIGTFKSRISDAPKQEAAMRRALKIIGQSRESEKIQLIASQVVTNYEQALLYLDASPDFTDDFITSMYAIKVDQPSSEVSIARHAVALIANHRKSNALKHWLETGTLGEVEMDVDQAYVRLGISDRAIDDETILAQYDSLNSDSPSQYNDLKNALAAIAKAKNSQRLKSVLKSSKRSSEHPISEWPVGLENIGNTCYLNSLLQFYFTIKPLRNLLLKINEFKMPTDEESLKSKRVGSRNVSKKEVDRAQQFVDQLRKLFEDMIASSKAAVTPEPELARLTLVSSSKEEHIRRQSMLSPTRPSLGQINGSPVLGPLGPPSLLQKDTEMSDDTPLEATDSNPISNDHNGDDASDVTLVDGPPAIDEDVMILDDIDDDDEKGLHQNLIEDKENVPPAKESVRETLLETQLRPLDESSPSRLNEQQGSVDSSKGMESELNDLNNETPKTSVTQQGDSADDRTSVPAAPPNRPPPVPPRPQPKPIETNAVQEAEYGAQQDVTEVIANVLFQLQCAIKAESVDESGEQIDEVKRLFFGKQKSYTTNRQGRMRTKEEYMSDIKVDVATGSRDIYAALDGAYDVQDVEVGGHLEPQYTSISQLPPILQVHVQRVQFDMEKKSVFKSNHHLELKETIYMDRYMDSPDADLLQRRRECWEWKKQLANLESRRAELATSDMGMDMPAILEATCGFLRQIPTVDDKDPIEVPPGLLQVLDDAATEAKQELLSLESQIRDLKSHITSQFNDLRKIPYRLQSVFIHRGFHNSGHYWIYIYDFKKQLWRNYNDGYVTEIKDTKEIFEQEPGDRPATPYFLVYVMDESKEDLVDSVCRDVVEPSPEEQQDTVMEDYSQAQASQTDGDTYRPINSSSMEYGIAEPYNNSEAWTHGEGWGDSSTWNQNEAPMYATW</sequence>
<dbReference type="PANTHER" id="PTHR43982">
    <property type="entry name" value="UBIQUITIN CARBOXYL-TERMINAL HYDROLASE"/>
    <property type="match status" value="1"/>
</dbReference>
<feature type="compositionally biased region" description="Polar residues" evidence="8">
    <location>
        <begin position="722"/>
        <end position="735"/>
    </location>
</feature>
<dbReference type="PROSITE" id="PS00973">
    <property type="entry name" value="USP_2"/>
    <property type="match status" value="1"/>
</dbReference>
<dbReference type="Gene3D" id="3.90.70.10">
    <property type="entry name" value="Cysteine proteinases"/>
    <property type="match status" value="2"/>
</dbReference>